<evidence type="ECO:0008006" key="3">
    <source>
        <dbReference type="Google" id="ProtNLM"/>
    </source>
</evidence>
<accession>A0A2N3IIX4</accession>
<evidence type="ECO:0000313" key="1">
    <source>
        <dbReference type="EMBL" id="PKQ70246.1"/>
    </source>
</evidence>
<protein>
    <recommendedName>
        <fullName evidence="3">T9SS C-terminal target domain-containing protein</fullName>
    </recommendedName>
</protein>
<dbReference type="OrthoDB" id="1521716at2"/>
<comment type="caution">
    <text evidence="1">The sequence shown here is derived from an EMBL/GenBank/DDBJ whole genome shotgun (WGS) entry which is preliminary data.</text>
</comment>
<keyword evidence="2" id="KW-1185">Reference proteome</keyword>
<dbReference type="Proteomes" id="UP000233387">
    <property type="component" value="Unassembled WGS sequence"/>
</dbReference>
<name>A0A2N3IIX4_9BACT</name>
<dbReference type="PANTHER" id="PTHR41339:SF1">
    <property type="entry name" value="SECRETED PROTEIN"/>
    <property type="match status" value="1"/>
</dbReference>
<dbReference type="PROSITE" id="PS51257">
    <property type="entry name" value="PROKAR_LIPOPROTEIN"/>
    <property type="match status" value="1"/>
</dbReference>
<dbReference type="AlphaFoldDB" id="A0A2N3IIX4"/>
<dbReference type="EMBL" id="NKXO01000009">
    <property type="protein sequence ID" value="PKQ70246.1"/>
    <property type="molecule type" value="Genomic_DNA"/>
</dbReference>
<sequence length="457" mass="49155">MKTLFYYVLAVAVLTFTACNNKKDEGPTVQKTPDGKIIVQGEIKGEVTWKSTEKYLLKGFVYVTEGSTLTIEPGTVIFGDKDSKGTLVVEKGGKIFAEGRADAPIVFTSNLPAGSRGYGDWGGVVIAGNAPTNQVGASMEGGIRGTFGGSDPNDNSGVLKYVRIEFAGIAFQPDKEINGLTLYGVGRGTKIDYIQVSYCGDDSYEWFGGNVDSKYLVAFRGWDDEFDTDWGFTGKIQFGLSIRDRNFADKSTSNGFESDNFDPGSPGNPPFTAPVFANITCFLADTAAVIPNPGLGSGSFGRGMHLRRNTRTSVFNSVFVGFPEGLRLDGNATWANVQSNELQMAGVVVAGWTGGSGNYARSANPTGETPNFTTTDVQNWYNLTNARMNTADLRLGNIGSLNNPQRIPNAGSPLLSGAVWTGKANDAFFEKVNFRGAFGSNDWTQGWTNFNPQSTNY</sequence>
<evidence type="ECO:0000313" key="2">
    <source>
        <dbReference type="Proteomes" id="UP000233387"/>
    </source>
</evidence>
<dbReference type="PANTHER" id="PTHR41339">
    <property type="entry name" value="LIPL48"/>
    <property type="match status" value="1"/>
</dbReference>
<proteinExistence type="predicted"/>
<organism evidence="1 2">
    <name type="scientific">Raineya orbicola</name>
    <dbReference type="NCBI Taxonomy" id="2016530"/>
    <lineage>
        <taxon>Bacteria</taxon>
        <taxon>Pseudomonadati</taxon>
        <taxon>Bacteroidota</taxon>
        <taxon>Cytophagia</taxon>
        <taxon>Cytophagales</taxon>
        <taxon>Raineyaceae</taxon>
        <taxon>Raineya</taxon>
    </lineage>
</organism>
<gene>
    <name evidence="1" type="ORF">Rain11_0767</name>
</gene>
<reference evidence="1 2" key="1">
    <citation type="submission" date="2017-06" db="EMBL/GenBank/DDBJ databases">
        <title>Raineya orbicola gen. nov., sp. nov. a slightly thermophilic bacterium of the phylum Bacteroidetes and the description of Raineyaceae fam. nov.</title>
        <authorList>
            <person name="Albuquerque L."/>
            <person name="Polonia A.R.M."/>
            <person name="Barroso C."/>
            <person name="Froufe H.J.C."/>
            <person name="Lage O."/>
            <person name="Lobo-Da-Cunha A."/>
            <person name="Egas C."/>
            <person name="Da Costa M.S."/>
        </authorList>
    </citation>
    <scope>NUCLEOTIDE SEQUENCE [LARGE SCALE GENOMIC DNA]</scope>
    <source>
        <strain evidence="1 2">SPSPC-11</strain>
    </source>
</reference>